<dbReference type="Pfam" id="PF00001">
    <property type="entry name" value="7tm_1"/>
    <property type="match status" value="1"/>
</dbReference>
<dbReference type="AlphaFoldDB" id="A0AAE0YNF6"/>
<reference evidence="10" key="1">
    <citation type="journal article" date="2023" name="G3 (Bethesda)">
        <title>A reference genome for the long-term kleptoplast-retaining sea slug Elysia crispata morphotype clarki.</title>
        <authorList>
            <person name="Eastman K.E."/>
            <person name="Pendleton A.L."/>
            <person name="Shaikh M.A."/>
            <person name="Suttiyut T."/>
            <person name="Ogas R."/>
            <person name="Tomko P."/>
            <person name="Gavelis G."/>
            <person name="Widhalm J.R."/>
            <person name="Wisecaver J.H."/>
        </authorList>
    </citation>
    <scope>NUCLEOTIDE SEQUENCE</scope>
    <source>
        <strain evidence="10">ECLA1</strain>
    </source>
</reference>
<feature type="transmembrane region" description="Helical" evidence="8">
    <location>
        <begin position="267"/>
        <end position="288"/>
    </location>
</feature>
<keyword evidence="3 8" id="KW-1133">Transmembrane helix</keyword>
<keyword evidence="4" id="KW-0297">G-protein coupled receptor</keyword>
<dbReference type="CDD" id="cd14978">
    <property type="entry name" value="7tmA_FMRFamide_R-like"/>
    <property type="match status" value="1"/>
</dbReference>
<name>A0AAE0YNF6_9GAST</name>
<evidence type="ECO:0000256" key="7">
    <source>
        <dbReference type="ARBA" id="ARBA00023224"/>
    </source>
</evidence>
<feature type="transmembrane region" description="Helical" evidence="8">
    <location>
        <begin position="34"/>
        <end position="57"/>
    </location>
</feature>
<feature type="transmembrane region" description="Helical" evidence="8">
    <location>
        <begin position="314"/>
        <end position="334"/>
    </location>
</feature>
<accession>A0AAE0YNF6</accession>
<dbReference type="PROSITE" id="PS50262">
    <property type="entry name" value="G_PROTEIN_RECEP_F1_2"/>
    <property type="match status" value="1"/>
</dbReference>
<dbReference type="PRINTS" id="PR00237">
    <property type="entry name" value="GPCRRHODOPSN"/>
</dbReference>
<sequence length="454" mass="51415">MIHENSNTHMLFARLFHQWQKTLRIGITEILKQIYLYSLPILCIAGVLGNALAFLVFVSKSFRRTSCSWYLAARAVSDGGFLLATFLMWASDATKLGYFHTDFLCQLLVFFPYLFGFLSVWLTVVVTVENYIRICKPFTVHKYCSVPIAKRIILGLILVGLILYNYPLWTSKVFVEHGVDNTTHFWCRADWGFAEVLRWLTLSDMLVTLVIPSLVIIILMVAITCSLVSALKRQIRLTRGGAGSRLQTEEAKSKTCQRSSSSPQAKVTRMLFAVSFFFIVLNGPSHIIRMKMAVLDLLGRLEVHTPSVEEKLQVIFQIMYYSSFAVNLVIYLIFGDNFRKQFQEMYLSSCLALFWKTGQSNRGCGLCSRLTATPIVHLEMLDERPEEQAELIGTPPSSNRASVKPAITSYSGHTDNNGFFLSQQQNGKKTLHAHLYNSEEYQGSDPSELLSSDV</sequence>
<evidence type="ECO:0000256" key="1">
    <source>
        <dbReference type="ARBA" id="ARBA00004141"/>
    </source>
</evidence>
<dbReference type="Proteomes" id="UP001283361">
    <property type="component" value="Unassembled WGS sequence"/>
</dbReference>
<feature type="transmembrane region" description="Helical" evidence="8">
    <location>
        <begin position="205"/>
        <end position="231"/>
    </location>
</feature>
<dbReference type="GO" id="GO:0005886">
    <property type="term" value="C:plasma membrane"/>
    <property type="evidence" value="ECO:0007669"/>
    <property type="project" value="TreeGrafter"/>
</dbReference>
<feature type="transmembrane region" description="Helical" evidence="8">
    <location>
        <begin position="69"/>
        <end position="90"/>
    </location>
</feature>
<dbReference type="PANTHER" id="PTHR24243:SF230">
    <property type="entry name" value="G-PROTEIN COUPLED RECEPTORS FAMILY 1 PROFILE DOMAIN-CONTAINING PROTEIN"/>
    <property type="match status" value="1"/>
</dbReference>
<gene>
    <name evidence="10" type="ORF">RRG08_032775</name>
</gene>
<dbReference type="PANTHER" id="PTHR24243">
    <property type="entry name" value="G-PROTEIN COUPLED RECEPTOR"/>
    <property type="match status" value="1"/>
</dbReference>
<evidence type="ECO:0000259" key="9">
    <source>
        <dbReference type="PROSITE" id="PS50262"/>
    </source>
</evidence>
<keyword evidence="5 8" id="KW-0472">Membrane</keyword>
<keyword evidence="7" id="KW-0807">Transducer</keyword>
<organism evidence="10 11">
    <name type="scientific">Elysia crispata</name>
    <name type="common">lettuce slug</name>
    <dbReference type="NCBI Taxonomy" id="231223"/>
    <lineage>
        <taxon>Eukaryota</taxon>
        <taxon>Metazoa</taxon>
        <taxon>Spiralia</taxon>
        <taxon>Lophotrochozoa</taxon>
        <taxon>Mollusca</taxon>
        <taxon>Gastropoda</taxon>
        <taxon>Heterobranchia</taxon>
        <taxon>Euthyneura</taxon>
        <taxon>Panpulmonata</taxon>
        <taxon>Sacoglossa</taxon>
        <taxon>Placobranchoidea</taxon>
        <taxon>Plakobranchidae</taxon>
        <taxon>Elysia</taxon>
    </lineage>
</organism>
<evidence type="ECO:0000313" key="11">
    <source>
        <dbReference type="Proteomes" id="UP001283361"/>
    </source>
</evidence>
<evidence type="ECO:0000256" key="8">
    <source>
        <dbReference type="SAM" id="Phobius"/>
    </source>
</evidence>
<keyword evidence="6" id="KW-0675">Receptor</keyword>
<dbReference type="InterPro" id="IPR000276">
    <property type="entry name" value="GPCR_Rhodpsn"/>
</dbReference>
<evidence type="ECO:0000313" key="10">
    <source>
        <dbReference type="EMBL" id="KAK3752484.1"/>
    </source>
</evidence>
<evidence type="ECO:0000256" key="6">
    <source>
        <dbReference type="ARBA" id="ARBA00023170"/>
    </source>
</evidence>
<feature type="transmembrane region" description="Helical" evidence="8">
    <location>
        <begin position="110"/>
        <end position="132"/>
    </location>
</feature>
<evidence type="ECO:0000256" key="4">
    <source>
        <dbReference type="ARBA" id="ARBA00023040"/>
    </source>
</evidence>
<dbReference type="EMBL" id="JAWDGP010005762">
    <property type="protein sequence ID" value="KAK3752484.1"/>
    <property type="molecule type" value="Genomic_DNA"/>
</dbReference>
<dbReference type="Gene3D" id="1.20.1070.10">
    <property type="entry name" value="Rhodopsin 7-helix transmembrane proteins"/>
    <property type="match status" value="1"/>
</dbReference>
<evidence type="ECO:0000256" key="5">
    <source>
        <dbReference type="ARBA" id="ARBA00023136"/>
    </source>
</evidence>
<protein>
    <recommendedName>
        <fullName evidence="9">G-protein coupled receptors family 1 profile domain-containing protein</fullName>
    </recommendedName>
</protein>
<feature type="domain" description="G-protein coupled receptors family 1 profile" evidence="9">
    <location>
        <begin position="49"/>
        <end position="331"/>
    </location>
</feature>
<evidence type="ECO:0000256" key="3">
    <source>
        <dbReference type="ARBA" id="ARBA00022989"/>
    </source>
</evidence>
<dbReference type="InterPro" id="IPR017452">
    <property type="entry name" value="GPCR_Rhodpsn_7TM"/>
</dbReference>
<comment type="caution">
    <text evidence="10">The sequence shown here is derived from an EMBL/GenBank/DDBJ whole genome shotgun (WGS) entry which is preliminary data.</text>
</comment>
<keyword evidence="11" id="KW-1185">Reference proteome</keyword>
<dbReference type="SUPFAM" id="SSF81321">
    <property type="entry name" value="Family A G protein-coupled receptor-like"/>
    <property type="match status" value="1"/>
</dbReference>
<proteinExistence type="predicted"/>
<feature type="transmembrane region" description="Helical" evidence="8">
    <location>
        <begin position="152"/>
        <end position="169"/>
    </location>
</feature>
<evidence type="ECO:0000256" key="2">
    <source>
        <dbReference type="ARBA" id="ARBA00022692"/>
    </source>
</evidence>
<comment type="subcellular location">
    <subcellularLocation>
        <location evidence="1">Membrane</location>
        <topology evidence="1">Multi-pass membrane protein</topology>
    </subcellularLocation>
</comment>
<keyword evidence="2 8" id="KW-0812">Transmembrane</keyword>
<dbReference type="GO" id="GO:0004930">
    <property type="term" value="F:G protein-coupled receptor activity"/>
    <property type="evidence" value="ECO:0007669"/>
    <property type="project" value="UniProtKB-KW"/>
</dbReference>